<evidence type="ECO:0000313" key="3">
    <source>
        <dbReference type="EMBL" id="CAF4572268.1"/>
    </source>
</evidence>
<name>A0A815WC26_9BILA</name>
<evidence type="ECO:0000313" key="6">
    <source>
        <dbReference type="EMBL" id="CAF4990184.1"/>
    </source>
</evidence>
<comment type="caution">
    <text evidence="1">The sequence shown here is derived from an EMBL/GenBank/DDBJ whole genome shotgun (WGS) entry which is preliminary data.</text>
</comment>
<dbReference type="EMBL" id="CAJOBH010066842">
    <property type="protein sequence ID" value="CAF4452383.1"/>
    <property type="molecule type" value="Genomic_DNA"/>
</dbReference>
<accession>A0A815WC26</accession>
<proteinExistence type="predicted"/>
<protein>
    <submittedName>
        <fullName evidence="1">Uncharacterized protein</fullName>
    </submittedName>
</protein>
<evidence type="ECO:0000313" key="2">
    <source>
        <dbReference type="EMBL" id="CAF4452383.1"/>
    </source>
</evidence>
<dbReference type="EMBL" id="CAJOBJ010180669">
    <property type="protein sequence ID" value="CAF4916827.1"/>
    <property type="molecule type" value="Genomic_DNA"/>
</dbReference>
<evidence type="ECO:0000313" key="4">
    <source>
        <dbReference type="EMBL" id="CAF4916827.1"/>
    </source>
</evidence>
<dbReference type="EMBL" id="CAJNOW010008656">
    <property type="protein sequence ID" value="CAF1541961.1"/>
    <property type="molecule type" value="Genomic_DNA"/>
</dbReference>
<dbReference type="Proteomes" id="UP000681967">
    <property type="component" value="Unassembled WGS sequence"/>
</dbReference>
<sequence length="80" mass="8774">CGGVCRSALALPVTTFLNETSCVLRFRPVTIGYYALAFTVLDFENDTSTSPLSRVPIQLIFNVWDSNITCSLPPLYIGDV</sequence>
<evidence type="ECO:0000313" key="7">
    <source>
        <dbReference type="Proteomes" id="UP000663834"/>
    </source>
</evidence>
<dbReference type="Proteomes" id="UP000676336">
    <property type="component" value="Unassembled WGS sequence"/>
</dbReference>
<dbReference type="EMBL" id="CAJOBI010200510">
    <property type="protein sequence ID" value="CAF4990184.1"/>
    <property type="molecule type" value="Genomic_DNA"/>
</dbReference>
<evidence type="ECO:0000313" key="1">
    <source>
        <dbReference type="EMBL" id="CAF1541961.1"/>
    </source>
</evidence>
<organism evidence="1 7">
    <name type="scientific">Rotaria magnacalcarata</name>
    <dbReference type="NCBI Taxonomy" id="392030"/>
    <lineage>
        <taxon>Eukaryota</taxon>
        <taxon>Metazoa</taxon>
        <taxon>Spiralia</taxon>
        <taxon>Gnathifera</taxon>
        <taxon>Rotifera</taxon>
        <taxon>Eurotatoria</taxon>
        <taxon>Bdelloidea</taxon>
        <taxon>Philodinida</taxon>
        <taxon>Philodinidae</taxon>
        <taxon>Rotaria</taxon>
    </lineage>
</organism>
<gene>
    <name evidence="2" type="ORF">BYL167_LOCUS33818</name>
    <name evidence="4" type="ORF">GIL414_LOCUS52597</name>
    <name evidence="5" type="ORF">GIL414_LOCUS55623</name>
    <name evidence="1" type="ORF">KQP761_LOCUS17027</name>
    <name evidence="3" type="ORF">SMN809_LOCUS37909</name>
    <name evidence="6" type="ORF">SMN809_LOCUS56242</name>
</gene>
<evidence type="ECO:0000313" key="5">
    <source>
        <dbReference type="EMBL" id="CAF4974449.1"/>
    </source>
</evidence>
<dbReference type="EMBL" id="CAJOBJ010197884">
    <property type="protein sequence ID" value="CAF4974449.1"/>
    <property type="molecule type" value="Genomic_DNA"/>
</dbReference>
<dbReference type="AlphaFoldDB" id="A0A815WC26"/>
<reference evidence="1" key="1">
    <citation type="submission" date="2021-02" db="EMBL/GenBank/DDBJ databases">
        <authorList>
            <person name="Nowell W R."/>
        </authorList>
    </citation>
    <scope>NUCLEOTIDE SEQUENCE</scope>
</reference>
<dbReference type="EMBL" id="CAJOBI010097533">
    <property type="protein sequence ID" value="CAF4572268.1"/>
    <property type="molecule type" value="Genomic_DNA"/>
</dbReference>
<dbReference type="OrthoDB" id="10063988at2759"/>
<feature type="non-terminal residue" evidence="1">
    <location>
        <position position="80"/>
    </location>
</feature>
<dbReference type="Proteomes" id="UP000681720">
    <property type="component" value="Unassembled WGS sequence"/>
</dbReference>
<dbReference type="Proteomes" id="UP000663834">
    <property type="component" value="Unassembled WGS sequence"/>
</dbReference>
<feature type="non-terminal residue" evidence="1">
    <location>
        <position position="1"/>
    </location>
</feature>